<dbReference type="EMBL" id="ANMO01000178">
    <property type="protein sequence ID" value="EMB15344.1"/>
    <property type="molecule type" value="Genomic_DNA"/>
</dbReference>
<dbReference type="Proteomes" id="UP000011529">
    <property type="component" value="Unassembled WGS sequence"/>
</dbReference>
<dbReference type="AlphaFoldDB" id="M2AZD7"/>
<evidence type="ECO:0000313" key="1">
    <source>
        <dbReference type="EMBL" id="EMB15344.1"/>
    </source>
</evidence>
<accession>M2AZD7</accession>
<comment type="caution">
    <text evidence="1">The sequence shown here is derived from an EMBL/GenBank/DDBJ whole genome shotgun (WGS) entry which is preliminary data.</text>
</comment>
<protein>
    <submittedName>
        <fullName evidence="1">Uncharacterized protein</fullName>
    </submittedName>
</protein>
<proteinExistence type="predicted"/>
<name>M2AZD7_9BACT</name>
<evidence type="ECO:0000313" key="2">
    <source>
        <dbReference type="Proteomes" id="UP000011529"/>
    </source>
</evidence>
<reference evidence="1" key="2">
    <citation type="journal article" date="2013" name="Mar. Genomics">
        <title>Expression of sulfatases in Rhodopirellula baltica and the diversity of sulfatases in the genus Rhodopirellula.</title>
        <authorList>
            <person name="Wegner C.E."/>
            <person name="Richter-Heitmann T."/>
            <person name="Klindworth A."/>
            <person name="Klockow C."/>
            <person name="Richter M."/>
            <person name="Achstetter T."/>
            <person name="Glockner F.O."/>
            <person name="Harder J."/>
        </authorList>
    </citation>
    <scope>NUCLEOTIDE SEQUENCE [LARGE SCALE GENOMIC DNA]</scope>
    <source>
        <strain evidence="1">6C</strain>
    </source>
</reference>
<organism evidence="1 2">
    <name type="scientific">Rhodopirellula europaea 6C</name>
    <dbReference type="NCBI Taxonomy" id="1263867"/>
    <lineage>
        <taxon>Bacteria</taxon>
        <taxon>Pseudomonadati</taxon>
        <taxon>Planctomycetota</taxon>
        <taxon>Planctomycetia</taxon>
        <taxon>Pirellulales</taxon>
        <taxon>Pirellulaceae</taxon>
        <taxon>Rhodopirellula</taxon>
    </lineage>
</organism>
<sequence>MTFTRQVAWAFERQRRAQFEPACEHGMDPARDLNRMLNEHGV</sequence>
<gene>
    <name evidence="1" type="ORF">RE6C_03930</name>
</gene>
<reference evidence="1" key="1">
    <citation type="submission" date="2012-11" db="EMBL/GenBank/DDBJ databases">
        <title>Permanent draft genomes of Rhodopirellula europaea strain SH398 and 6C.</title>
        <authorList>
            <person name="Richter M."/>
            <person name="Richter-Heitmann T."/>
            <person name="Frank C."/>
            <person name="Harder J."/>
            <person name="Glockner F.O."/>
        </authorList>
    </citation>
    <scope>NUCLEOTIDE SEQUENCE</scope>
    <source>
        <strain evidence="1">6C</strain>
    </source>
</reference>
<dbReference type="PATRIC" id="fig|1263867.3.peg.4208"/>
<keyword evidence="2" id="KW-1185">Reference proteome</keyword>